<dbReference type="InterPro" id="IPR003593">
    <property type="entry name" value="AAA+_ATPase"/>
</dbReference>
<organism evidence="9 10">
    <name type="scientific">Pseudacidovorax intermedius</name>
    <dbReference type="NCBI Taxonomy" id="433924"/>
    <lineage>
        <taxon>Bacteria</taxon>
        <taxon>Pseudomonadati</taxon>
        <taxon>Pseudomonadota</taxon>
        <taxon>Betaproteobacteria</taxon>
        <taxon>Burkholderiales</taxon>
        <taxon>Comamonadaceae</taxon>
        <taxon>Pseudacidovorax</taxon>
    </lineage>
</organism>
<keyword evidence="1" id="KW-0547">Nucleotide-binding</keyword>
<dbReference type="GO" id="GO:0005524">
    <property type="term" value="F:ATP binding"/>
    <property type="evidence" value="ECO:0007669"/>
    <property type="project" value="UniProtKB-KW"/>
</dbReference>
<dbReference type="GO" id="GO:0043565">
    <property type="term" value="F:sequence-specific DNA binding"/>
    <property type="evidence" value="ECO:0007669"/>
    <property type="project" value="InterPro"/>
</dbReference>
<dbReference type="SUPFAM" id="SSF46689">
    <property type="entry name" value="Homeodomain-like"/>
    <property type="match status" value="1"/>
</dbReference>
<evidence type="ECO:0000313" key="9">
    <source>
        <dbReference type="EMBL" id="RDI24297.1"/>
    </source>
</evidence>
<dbReference type="PROSITE" id="PS50045">
    <property type="entry name" value="SIGMA54_INTERACT_4"/>
    <property type="match status" value="1"/>
</dbReference>
<dbReference type="Pfam" id="PF25601">
    <property type="entry name" value="AAA_lid_14"/>
    <property type="match status" value="1"/>
</dbReference>
<sequence length="450" mass="47912">MADLLIVDDDAAFADSLRETLESLGHTVQTASSGEDGLALLGARRVDLVFLDHRMPGMDGLQTLAAMNARLARRPPVIVLTAHAGSAGTIEAMRLGAFDHLAKPVGRDAVIDAVRRALASATPASAAPAPQAMADDGELIGVSEAMREVHKRIGLAAGSRAPVLVIGETGTGKELVARALHRHSDRADGPFVAVNCAAIPKDLLESELFGHVKGAFTGAVAERTGCFKAANGGVLLLDEIGDMALEVQAKLLRVLQEGEVTPVGSHRVQKVDVRVVAATHRDLAQAVRDGRFREDLRYRLDVLPIRLPPLRERLADIVPLAEHFLRLAAAPGPAKRLSAEAARALMAYDWPGNVRELRNAMERCHALQRGAVIAQVDLPASGTPAGEAADAEGLSPDWYDATLPEAVERLEKLLLQHALAAAGGNRSMAARQLGIHRQLLYTKLAQYGLE</sequence>
<dbReference type="PROSITE" id="PS00675">
    <property type="entry name" value="SIGMA54_INTERACT_1"/>
    <property type="match status" value="1"/>
</dbReference>
<evidence type="ECO:0000256" key="6">
    <source>
        <dbReference type="PROSITE-ProRule" id="PRU00169"/>
    </source>
</evidence>
<dbReference type="InterPro" id="IPR025662">
    <property type="entry name" value="Sigma_54_int_dom_ATP-bd_1"/>
</dbReference>
<accession>A0A370FJA3</accession>
<dbReference type="PRINTS" id="PR01590">
    <property type="entry name" value="HTHFIS"/>
</dbReference>
<evidence type="ECO:0000256" key="1">
    <source>
        <dbReference type="ARBA" id="ARBA00022741"/>
    </source>
</evidence>
<dbReference type="InterPro" id="IPR002197">
    <property type="entry name" value="HTH_Fis"/>
</dbReference>
<dbReference type="GO" id="GO:0000160">
    <property type="term" value="P:phosphorelay signal transduction system"/>
    <property type="evidence" value="ECO:0007669"/>
    <property type="project" value="InterPro"/>
</dbReference>
<proteinExistence type="predicted"/>
<keyword evidence="10" id="KW-1185">Reference proteome</keyword>
<keyword evidence="4" id="KW-0238">DNA-binding</keyword>
<dbReference type="Gene3D" id="3.40.50.2300">
    <property type="match status" value="1"/>
</dbReference>
<dbReference type="InterPro" id="IPR058031">
    <property type="entry name" value="AAA_lid_NorR"/>
</dbReference>
<dbReference type="OrthoDB" id="9761705at2"/>
<dbReference type="InterPro" id="IPR009057">
    <property type="entry name" value="Homeodomain-like_sf"/>
</dbReference>
<dbReference type="InterPro" id="IPR027417">
    <property type="entry name" value="P-loop_NTPase"/>
</dbReference>
<dbReference type="Gene3D" id="1.10.10.60">
    <property type="entry name" value="Homeodomain-like"/>
    <property type="match status" value="1"/>
</dbReference>
<reference evidence="9 10" key="1">
    <citation type="submission" date="2018-07" db="EMBL/GenBank/DDBJ databases">
        <title>Genomic Encyclopedia of Type Strains, Phase IV (KMG-IV): sequencing the most valuable type-strain genomes for metagenomic binning, comparative biology and taxonomic classification.</title>
        <authorList>
            <person name="Goeker M."/>
        </authorList>
    </citation>
    <scope>NUCLEOTIDE SEQUENCE [LARGE SCALE GENOMIC DNA]</scope>
    <source>
        <strain evidence="9 10">DSM 21352</strain>
    </source>
</reference>
<gene>
    <name evidence="9" type="ORF">DFR41_105212</name>
</gene>
<dbReference type="PROSITE" id="PS00688">
    <property type="entry name" value="SIGMA54_INTERACT_3"/>
    <property type="match status" value="1"/>
</dbReference>
<dbReference type="Pfam" id="PF00072">
    <property type="entry name" value="Response_reg"/>
    <property type="match status" value="1"/>
</dbReference>
<dbReference type="Proteomes" id="UP000255265">
    <property type="component" value="Unassembled WGS sequence"/>
</dbReference>
<name>A0A370FJA3_9BURK</name>
<comment type="caution">
    <text evidence="9">The sequence shown here is derived from an EMBL/GenBank/DDBJ whole genome shotgun (WGS) entry which is preliminary data.</text>
</comment>
<feature type="domain" description="Sigma-54 factor interaction" evidence="7">
    <location>
        <begin position="139"/>
        <end position="366"/>
    </location>
</feature>
<dbReference type="SMART" id="SM00448">
    <property type="entry name" value="REC"/>
    <property type="match status" value="1"/>
</dbReference>
<evidence type="ECO:0000259" key="8">
    <source>
        <dbReference type="PROSITE" id="PS50110"/>
    </source>
</evidence>
<evidence type="ECO:0000256" key="5">
    <source>
        <dbReference type="ARBA" id="ARBA00023163"/>
    </source>
</evidence>
<dbReference type="EMBL" id="QQAV01000005">
    <property type="protein sequence ID" value="RDI24297.1"/>
    <property type="molecule type" value="Genomic_DNA"/>
</dbReference>
<dbReference type="STRING" id="433924.NS331_09720"/>
<dbReference type="Gene3D" id="3.40.50.300">
    <property type="entry name" value="P-loop containing nucleotide triphosphate hydrolases"/>
    <property type="match status" value="1"/>
</dbReference>
<evidence type="ECO:0000259" key="7">
    <source>
        <dbReference type="PROSITE" id="PS50045"/>
    </source>
</evidence>
<dbReference type="PANTHER" id="PTHR32071:SF117">
    <property type="entry name" value="PTS-DEPENDENT DIHYDROXYACETONE KINASE OPERON REGULATORY PROTEIN-RELATED"/>
    <property type="match status" value="1"/>
</dbReference>
<dbReference type="InterPro" id="IPR002078">
    <property type="entry name" value="Sigma_54_int"/>
</dbReference>
<dbReference type="InterPro" id="IPR011006">
    <property type="entry name" value="CheY-like_superfamily"/>
</dbReference>
<keyword evidence="6" id="KW-0597">Phosphoprotein</keyword>
<evidence type="ECO:0000313" key="10">
    <source>
        <dbReference type="Proteomes" id="UP000255265"/>
    </source>
</evidence>
<dbReference type="PANTHER" id="PTHR32071">
    <property type="entry name" value="TRANSCRIPTIONAL REGULATORY PROTEIN"/>
    <property type="match status" value="1"/>
</dbReference>
<evidence type="ECO:0000256" key="2">
    <source>
        <dbReference type="ARBA" id="ARBA00022840"/>
    </source>
</evidence>
<protein>
    <submittedName>
        <fullName evidence="9">Fis family sigma54 specific transcriptional regulator</fullName>
    </submittedName>
</protein>
<dbReference type="RefSeq" id="WP_114803279.1">
    <property type="nucleotide sequence ID" value="NZ_QQAV01000005.1"/>
</dbReference>
<evidence type="ECO:0000256" key="4">
    <source>
        <dbReference type="ARBA" id="ARBA00023125"/>
    </source>
</evidence>
<dbReference type="SUPFAM" id="SSF52172">
    <property type="entry name" value="CheY-like"/>
    <property type="match status" value="1"/>
</dbReference>
<dbReference type="InterPro" id="IPR001789">
    <property type="entry name" value="Sig_transdc_resp-reg_receiver"/>
</dbReference>
<dbReference type="SMART" id="SM00382">
    <property type="entry name" value="AAA"/>
    <property type="match status" value="1"/>
</dbReference>
<dbReference type="Gene3D" id="1.10.8.60">
    <property type="match status" value="1"/>
</dbReference>
<dbReference type="CDD" id="cd00009">
    <property type="entry name" value="AAA"/>
    <property type="match status" value="1"/>
</dbReference>
<evidence type="ECO:0000256" key="3">
    <source>
        <dbReference type="ARBA" id="ARBA00023015"/>
    </source>
</evidence>
<dbReference type="CDD" id="cd00156">
    <property type="entry name" value="REC"/>
    <property type="match status" value="1"/>
</dbReference>
<dbReference type="Pfam" id="PF00158">
    <property type="entry name" value="Sigma54_activat"/>
    <property type="match status" value="1"/>
</dbReference>
<feature type="domain" description="Response regulatory" evidence="8">
    <location>
        <begin position="3"/>
        <end position="118"/>
    </location>
</feature>
<dbReference type="PROSITE" id="PS50110">
    <property type="entry name" value="RESPONSE_REGULATORY"/>
    <property type="match status" value="1"/>
</dbReference>
<keyword evidence="3" id="KW-0805">Transcription regulation</keyword>
<keyword evidence="2" id="KW-0067">ATP-binding</keyword>
<dbReference type="FunFam" id="3.40.50.300:FF:000006">
    <property type="entry name" value="DNA-binding transcriptional regulator NtrC"/>
    <property type="match status" value="1"/>
</dbReference>
<feature type="modified residue" description="4-aspartylphosphate" evidence="6">
    <location>
        <position position="52"/>
    </location>
</feature>
<dbReference type="Pfam" id="PF02954">
    <property type="entry name" value="HTH_8"/>
    <property type="match status" value="1"/>
</dbReference>
<dbReference type="GO" id="GO:0006355">
    <property type="term" value="P:regulation of DNA-templated transcription"/>
    <property type="evidence" value="ECO:0007669"/>
    <property type="project" value="InterPro"/>
</dbReference>
<keyword evidence="5" id="KW-0804">Transcription</keyword>
<dbReference type="AlphaFoldDB" id="A0A370FJA3"/>
<dbReference type="SUPFAM" id="SSF52540">
    <property type="entry name" value="P-loop containing nucleoside triphosphate hydrolases"/>
    <property type="match status" value="1"/>
</dbReference>
<dbReference type="InterPro" id="IPR025944">
    <property type="entry name" value="Sigma_54_int_dom_CS"/>
</dbReference>